<dbReference type="Pfam" id="PF01063">
    <property type="entry name" value="Aminotran_4"/>
    <property type="match status" value="1"/>
</dbReference>
<name>B6JDY9_AFIC5</name>
<dbReference type="GO" id="GO:0008652">
    <property type="term" value="P:amino acid biosynthetic process"/>
    <property type="evidence" value="ECO:0007669"/>
    <property type="project" value="UniProtKB-ARBA"/>
</dbReference>
<proteinExistence type="inferred from homology"/>
<comment type="pathway">
    <text evidence="5">Amino-acid biosynthesis; L-leucine biosynthesis; L-leucine from 3-methyl-2-oxobutanoate: step 4/4.</text>
</comment>
<evidence type="ECO:0000256" key="9">
    <source>
        <dbReference type="ARBA" id="ARBA00022898"/>
    </source>
</evidence>
<dbReference type="PANTHER" id="PTHR42743">
    <property type="entry name" value="AMINO-ACID AMINOTRANSFERASE"/>
    <property type="match status" value="1"/>
</dbReference>
<comment type="catalytic activity">
    <reaction evidence="12">
        <text>L-isoleucine + 2-oxoglutarate = (S)-3-methyl-2-oxopentanoate + L-glutamate</text>
        <dbReference type="Rhea" id="RHEA:24801"/>
        <dbReference type="ChEBI" id="CHEBI:16810"/>
        <dbReference type="ChEBI" id="CHEBI:29985"/>
        <dbReference type="ChEBI" id="CHEBI:35146"/>
        <dbReference type="ChEBI" id="CHEBI:58045"/>
        <dbReference type="EC" id="2.6.1.42"/>
    </reaction>
</comment>
<evidence type="ECO:0000256" key="12">
    <source>
        <dbReference type="ARBA" id="ARBA00048798"/>
    </source>
</evidence>
<dbReference type="GO" id="GO:0009082">
    <property type="term" value="P:branched-chain amino acid biosynthetic process"/>
    <property type="evidence" value="ECO:0007669"/>
    <property type="project" value="UniProtKB-KW"/>
</dbReference>
<dbReference type="SUPFAM" id="SSF56752">
    <property type="entry name" value="D-aminoacid aminotransferase-like PLP-dependent enzymes"/>
    <property type="match status" value="1"/>
</dbReference>
<reference evidence="14 15" key="1">
    <citation type="journal article" date="2011" name="J. Bacteriol.">
        <title>Complete genome sequences of the chemolithoautotrophic Oligotropha carboxidovorans strains OM4 and OM5.</title>
        <authorList>
            <person name="Volland S."/>
            <person name="Rachinger M."/>
            <person name="Strittmatter A."/>
            <person name="Daniel R."/>
            <person name="Gottschalk G."/>
            <person name="Meyer O."/>
        </authorList>
    </citation>
    <scope>NUCLEOTIDE SEQUENCE [LARGE SCALE GENOMIC DNA]</scope>
    <source>
        <strain evidence="15">ATCC 49405 / DSM 1227 / KCTC 32145 / OM5</strain>
    </source>
</reference>
<keyword evidence="9" id="KW-0663">Pyridoxal phosphate</keyword>
<keyword evidence="15" id="KW-1185">Reference proteome</keyword>
<evidence type="ECO:0000313" key="14">
    <source>
        <dbReference type="EMBL" id="AEI06641.1"/>
    </source>
</evidence>
<dbReference type="InterPro" id="IPR001544">
    <property type="entry name" value="Aminotrans_IV"/>
</dbReference>
<comment type="cofactor">
    <cofactor evidence="1">
        <name>pyridoxal 5'-phosphate</name>
        <dbReference type="ChEBI" id="CHEBI:597326"/>
    </cofactor>
</comment>
<dbReference type="PATRIC" id="fig|504832.7.peg.2052"/>
<comment type="pathway">
    <text evidence="3">Amino-acid biosynthesis; L-isoleucine biosynthesis; L-isoleucine from 2-oxobutanoate: step 4/4.</text>
</comment>
<dbReference type="NCBIfam" id="NF005209">
    <property type="entry name" value="PRK06680.1"/>
    <property type="match status" value="1"/>
</dbReference>
<dbReference type="RefSeq" id="WP_012563241.1">
    <property type="nucleotide sequence ID" value="NC_011386.1"/>
</dbReference>
<dbReference type="InterPro" id="IPR043131">
    <property type="entry name" value="BCAT-like_N"/>
</dbReference>
<evidence type="ECO:0000256" key="6">
    <source>
        <dbReference type="ARBA" id="ARBA00009320"/>
    </source>
</evidence>
<dbReference type="KEGG" id="oca:OCAR_6099"/>
<dbReference type="Gene3D" id="3.30.470.10">
    <property type="match status" value="1"/>
</dbReference>
<dbReference type="HOGENOM" id="CLU_020844_4_1_5"/>
<keyword evidence="14" id="KW-0808">Transferase</keyword>
<evidence type="ECO:0000256" key="4">
    <source>
        <dbReference type="ARBA" id="ARBA00004931"/>
    </source>
</evidence>
<dbReference type="Proteomes" id="UP000007730">
    <property type="component" value="Chromosome"/>
</dbReference>
<dbReference type="KEGG" id="ocg:OCA5_c19290"/>
<dbReference type="eggNOG" id="COG0115">
    <property type="taxonomic scope" value="Bacteria"/>
</dbReference>
<dbReference type="PANTHER" id="PTHR42743:SF11">
    <property type="entry name" value="AMINODEOXYCHORISMATE LYASE"/>
    <property type="match status" value="1"/>
</dbReference>
<evidence type="ECO:0000256" key="7">
    <source>
        <dbReference type="ARBA" id="ARBA00013053"/>
    </source>
</evidence>
<dbReference type="GO" id="GO:0005829">
    <property type="term" value="C:cytosol"/>
    <property type="evidence" value="ECO:0007669"/>
    <property type="project" value="TreeGrafter"/>
</dbReference>
<evidence type="ECO:0000256" key="1">
    <source>
        <dbReference type="ARBA" id="ARBA00001933"/>
    </source>
</evidence>
<dbReference type="InterPro" id="IPR036038">
    <property type="entry name" value="Aminotransferase-like"/>
</dbReference>
<dbReference type="EMBL" id="CP002826">
    <property type="protein sequence ID" value="AEI06641.1"/>
    <property type="molecule type" value="Genomic_DNA"/>
</dbReference>
<organism evidence="14 15">
    <name type="scientific">Afipia carboxidovorans (strain ATCC 49405 / DSM 1227 / KCTC 32145 / OM5)</name>
    <name type="common">Oligotropha carboxidovorans</name>
    <dbReference type="NCBI Taxonomy" id="504832"/>
    <lineage>
        <taxon>Bacteria</taxon>
        <taxon>Pseudomonadati</taxon>
        <taxon>Pseudomonadota</taxon>
        <taxon>Alphaproteobacteria</taxon>
        <taxon>Hyphomicrobiales</taxon>
        <taxon>Nitrobacteraceae</taxon>
        <taxon>Afipia</taxon>
    </lineage>
</organism>
<dbReference type="GO" id="GO:0052654">
    <property type="term" value="F:L-leucine-2-oxoglutarate transaminase activity"/>
    <property type="evidence" value="ECO:0007669"/>
    <property type="project" value="RHEA"/>
</dbReference>
<comment type="pathway">
    <text evidence="4">Amino-acid biosynthesis; L-valine biosynthesis; L-valine from pyruvate: step 4/4.</text>
</comment>
<gene>
    <name evidence="14" type="primary">dat</name>
    <name evidence="14" type="ordered locus">OCA5_c19290</name>
</gene>
<comment type="catalytic activity">
    <reaction evidence="11">
        <text>L-valine + 2-oxoglutarate = 3-methyl-2-oxobutanoate + L-glutamate</text>
        <dbReference type="Rhea" id="RHEA:24813"/>
        <dbReference type="ChEBI" id="CHEBI:11851"/>
        <dbReference type="ChEBI" id="CHEBI:16810"/>
        <dbReference type="ChEBI" id="CHEBI:29985"/>
        <dbReference type="ChEBI" id="CHEBI:57762"/>
        <dbReference type="EC" id="2.6.1.42"/>
    </reaction>
</comment>
<comment type="similarity">
    <text evidence="6">Belongs to the class-IV pyridoxal-phosphate-dependent aminotransferase family.</text>
</comment>
<comment type="catalytic activity">
    <reaction evidence="13">
        <text>L-leucine + 2-oxoglutarate = 4-methyl-2-oxopentanoate + L-glutamate</text>
        <dbReference type="Rhea" id="RHEA:18321"/>
        <dbReference type="ChEBI" id="CHEBI:16810"/>
        <dbReference type="ChEBI" id="CHEBI:17865"/>
        <dbReference type="ChEBI" id="CHEBI:29985"/>
        <dbReference type="ChEBI" id="CHEBI:57427"/>
        <dbReference type="EC" id="2.6.1.42"/>
    </reaction>
</comment>
<evidence type="ECO:0000313" key="15">
    <source>
        <dbReference type="Proteomes" id="UP000007730"/>
    </source>
</evidence>
<dbReference type="STRING" id="504832.OCA5_c19290"/>
<keyword evidence="10" id="KW-0100">Branched-chain amino acid biosynthesis</keyword>
<dbReference type="CDD" id="cd01558">
    <property type="entry name" value="D-AAT_like"/>
    <property type="match status" value="1"/>
</dbReference>
<evidence type="ECO:0000256" key="5">
    <source>
        <dbReference type="ARBA" id="ARBA00005072"/>
    </source>
</evidence>
<dbReference type="Gene3D" id="3.20.10.10">
    <property type="entry name" value="D-amino Acid Aminotransferase, subunit A, domain 2"/>
    <property type="match status" value="1"/>
</dbReference>
<evidence type="ECO:0000256" key="13">
    <source>
        <dbReference type="ARBA" id="ARBA00049229"/>
    </source>
</evidence>
<evidence type="ECO:0000256" key="11">
    <source>
        <dbReference type="ARBA" id="ARBA00048212"/>
    </source>
</evidence>
<dbReference type="GO" id="GO:0052655">
    <property type="term" value="F:L-valine-2-oxoglutarate transaminase activity"/>
    <property type="evidence" value="ECO:0007669"/>
    <property type="project" value="RHEA"/>
</dbReference>
<keyword evidence="10" id="KW-0028">Amino-acid biosynthesis</keyword>
<dbReference type="FunFam" id="3.20.10.10:FF:000002">
    <property type="entry name" value="D-alanine aminotransferase"/>
    <property type="match status" value="1"/>
</dbReference>
<sequence length="285" mass="31414">MARIAYVNGRYLDLREASVNIEDRGYQFSDGIYEVCEIRDGALVDWPRHRARLKRSLGEVRIAMPMGEAALTAVLHEVMRRNRVHYGLIYLQVTRGVAHREHSFPSPSVKPSLVVTAKNLSFAKNEAQAAHGIAVITLPENRWPRVDIKSVALLPNVLAKQQAKEQGAYEAWFVDRDGFVTEGSSSNAWIVTKSGTIVTRSADSGILPGITRAVLQEVLAALQMRFEERPFTPQEAEEAAEAFVTAATQIVMPVVKIDGKPIGNGVPGPIAAKLRSHFHGFSTFS</sequence>
<dbReference type="OrthoDB" id="9805628at2"/>
<evidence type="ECO:0000256" key="10">
    <source>
        <dbReference type="ARBA" id="ARBA00023304"/>
    </source>
</evidence>
<dbReference type="AlphaFoldDB" id="B6JDY9"/>
<dbReference type="EC" id="2.6.1.42" evidence="7"/>
<evidence type="ECO:0000256" key="3">
    <source>
        <dbReference type="ARBA" id="ARBA00004824"/>
    </source>
</evidence>
<evidence type="ECO:0000256" key="8">
    <source>
        <dbReference type="ARBA" id="ARBA00014472"/>
    </source>
</evidence>
<comment type="function">
    <text evidence="2">Acts on leucine, isoleucine and valine.</text>
</comment>
<keyword evidence="14" id="KW-0032">Aminotransferase</keyword>
<protein>
    <recommendedName>
        <fullName evidence="8">Probable branched-chain-amino-acid aminotransferase</fullName>
        <ecNumber evidence="7">2.6.1.42</ecNumber>
    </recommendedName>
</protein>
<dbReference type="InterPro" id="IPR050571">
    <property type="entry name" value="Class-IV_PLP-Dep_Aminotrnsfr"/>
</dbReference>
<evidence type="ECO:0000256" key="2">
    <source>
        <dbReference type="ARBA" id="ARBA00003109"/>
    </source>
</evidence>
<dbReference type="InterPro" id="IPR043132">
    <property type="entry name" value="BCAT-like_C"/>
</dbReference>
<dbReference type="GO" id="GO:0052656">
    <property type="term" value="F:L-isoleucine-2-oxoglutarate transaminase activity"/>
    <property type="evidence" value="ECO:0007669"/>
    <property type="project" value="RHEA"/>
</dbReference>
<accession>B6JDY9</accession>